<sequence>MGERARRHKRTWYAVALAWMAMAMPMRHAIAETPSSDTPEETASRIELWPGGIAPGSERVAVEQRIVERSDDPALPDRVVTGVTRPYMVVHRPAKPNGAALLVMPGGAYRRIVLDKEGSALVPVFAGQMGYTVFVLRYRLPGEGHDAARDVPLADAQRAMRLIRARASEWGIDPARVAAMGFSAGGHVAASLGTRYDDAVHGPEDPIDALPARPDALLLMYPVIDMGAYAHPLSREKLLGPTPSPADMEAYSLQNRVRAGMPPTFVLHAGDDASVSIDNSLVFVDALRRAGVPHEFHAYAEGGHGFGVRDIGGLSLVLWPTMADAWMRAQWREVPGDAE</sequence>
<evidence type="ECO:0000313" key="3">
    <source>
        <dbReference type="EMBL" id="MBB1087778.1"/>
    </source>
</evidence>
<organism evidence="3 4">
    <name type="scientific">Marilutibacter penaei</name>
    <dbReference type="NCBI Taxonomy" id="2759900"/>
    <lineage>
        <taxon>Bacteria</taxon>
        <taxon>Pseudomonadati</taxon>
        <taxon>Pseudomonadota</taxon>
        <taxon>Gammaproteobacteria</taxon>
        <taxon>Lysobacterales</taxon>
        <taxon>Lysobacteraceae</taxon>
        <taxon>Marilutibacter</taxon>
    </lineage>
</organism>
<gene>
    <name evidence="3" type="ORF">H4F99_04665</name>
</gene>
<accession>A0A7W3U2L7</accession>
<evidence type="ECO:0000259" key="2">
    <source>
        <dbReference type="Pfam" id="PF20434"/>
    </source>
</evidence>
<name>A0A7W3U2L7_9GAMM</name>
<dbReference type="PANTHER" id="PTHR48081:SF6">
    <property type="entry name" value="PEPTIDASE S9 PROLYL OLIGOPEPTIDASE CATALYTIC DOMAIN-CONTAINING PROTEIN"/>
    <property type="match status" value="1"/>
</dbReference>
<dbReference type="Pfam" id="PF20434">
    <property type="entry name" value="BD-FAE"/>
    <property type="match status" value="1"/>
</dbReference>
<comment type="caution">
    <text evidence="3">The sequence shown here is derived from an EMBL/GenBank/DDBJ whole genome shotgun (WGS) entry which is preliminary data.</text>
</comment>
<dbReference type="Proteomes" id="UP000552587">
    <property type="component" value="Unassembled WGS sequence"/>
</dbReference>
<dbReference type="Gene3D" id="3.40.50.1820">
    <property type="entry name" value="alpha/beta hydrolase"/>
    <property type="match status" value="1"/>
</dbReference>
<proteinExistence type="predicted"/>
<feature type="domain" description="BD-FAE-like" evidence="2">
    <location>
        <begin position="128"/>
        <end position="287"/>
    </location>
</feature>
<protein>
    <submittedName>
        <fullName evidence="3">Alpha/beta hydrolase</fullName>
    </submittedName>
</protein>
<keyword evidence="1 3" id="KW-0378">Hydrolase</keyword>
<dbReference type="PANTHER" id="PTHR48081">
    <property type="entry name" value="AB HYDROLASE SUPERFAMILY PROTEIN C4A8.06C"/>
    <property type="match status" value="1"/>
</dbReference>
<evidence type="ECO:0000256" key="1">
    <source>
        <dbReference type="ARBA" id="ARBA00022801"/>
    </source>
</evidence>
<dbReference type="InterPro" id="IPR050300">
    <property type="entry name" value="GDXG_lipolytic_enzyme"/>
</dbReference>
<dbReference type="EMBL" id="JACHTE010000003">
    <property type="protein sequence ID" value="MBB1087778.1"/>
    <property type="molecule type" value="Genomic_DNA"/>
</dbReference>
<dbReference type="InterPro" id="IPR029058">
    <property type="entry name" value="AB_hydrolase_fold"/>
</dbReference>
<keyword evidence="4" id="KW-1185">Reference proteome</keyword>
<dbReference type="GO" id="GO:0016787">
    <property type="term" value="F:hydrolase activity"/>
    <property type="evidence" value="ECO:0007669"/>
    <property type="project" value="UniProtKB-KW"/>
</dbReference>
<dbReference type="InterPro" id="IPR049492">
    <property type="entry name" value="BD-FAE-like_dom"/>
</dbReference>
<dbReference type="AlphaFoldDB" id="A0A7W3U2L7"/>
<evidence type="ECO:0000313" key="4">
    <source>
        <dbReference type="Proteomes" id="UP000552587"/>
    </source>
</evidence>
<reference evidence="3 4" key="1">
    <citation type="submission" date="2020-07" db="EMBL/GenBank/DDBJ databases">
        <authorList>
            <person name="Xu S."/>
            <person name="Li A."/>
        </authorList>
    </citation>
    <scope>NUCLEOTIDE SEQUENCE [LARGE SCALE GENOMIC DNA]</scope>
    <source>
        <strain evidence="3 4">SG-8</strain>
    </source>
</reference>
<dbReference type="SUPFAM" id="SSF53474">
    <property type="entry name" value="alpha/beta-Hydrolases"/>
    <property type="match status" value="1"/>
</dbReference>